<protein>
    <submittedName>
        <fullName evidence="2">Uncharacterized protein</fullName>
    </submittedName>
</protein>
<accession>A0ABP6UFT5</accession>
<proteinExistence type="predicted"/>
<organism evidence="2 3">
    <name type="scientific">Streptomyces prasinosporus</name>
    <dbReference type="NCBI Taxonomy" id="68256"/>
    <lineage>
        <taxon>Bacteria</taxon>
        <taxon>Bacillati</taxon>
        <taxon>Actinomycetota</taxon>
        <taxon>Actinomycetes</taxon>
        <taxon>Kitasatosporales</taxon>
        <taxon>Streptomycetaceae</taxon>
        <taxon>Streptomyces</taxon>
        <taxon>Streptomyces albogriseolus group</taxon>
    </lineage>
</organism>
<evidence type="ECO:0000256" key="1">
    <source>
        <dbReference type="SAM" id="MobiDB-lite"/>
    </source>
</evidence>
<gene>
    <name evidence="2" type="ORF">GCM10019016_126100</name>
</gene>
<keyword evidence="3" id="KW-1185">Reference proteome</keyword>
<comment type="caution">
    <text evidence="2">The sequence shown here is derived from an EMBL/GenBank/DDBJ whole genome shotgun (WGS) entry which is preliminary data.</text>
</comment>
<sequence>MGNEFPVPRVQGPDARPPSSGTPDPLEALLTPLCRAVPAHPTGRPAAALGTADGVCAPTGPRALPIGLRYAEDDGSAAGRGHRPVASCPAGSSLRPGRSERTVTLVILLFAR</sequence>
<dbReference type="EMBL" id="BAAAXF010000082">
    <property type="protein sequence ID" value="GAA3505497.1"/>
    <property type="molecule type" value="Genomic_DNA"/>
</dbReference>
<dbReference type="Proteomes" id="UP001501455">
    <property type="component" value="Unassembled WGS sequence"/>
</dbReference>
<name>A0ABP6UFT5_9ACTN</name>
<reference evidence="3" key="1">
    <citation type="journal article" date="2019" name="Int. J. Syst. Evol. Microbiol.">
        <title>The Global Catalogue of Microorganisms (GCM) 10K type strain sequencing project: providing services to taxonomists for standard genome sequencing and annotation.</title>
        <authorList>
            <consortium name="The Broad Institute Genomics Platform"/>
            <consortium name="The Broad Institute Genome Sequencing Center for Infectious Disease"/>
            <person name="Wu L."/>
            <person name="Ma J."/>
        </authorList>
    </citation>
    <scope>NUCLEOTIDE SEQUENCE [LARGE SCALE GENOMIC DNA]</scope>
    <source>
        <strain evidence="3">JCM 4816</strain>
    </source>
</reference>
<evidence type="ECO:0000313" key="2">
    <source>
        <dbReference type="EMBL" id="GAA3505497.1"/>
    </source>
</evidence>
<feature type="region of interest" description="Disordered" evidence="1">
    <location>
        <begin position="1"/>
        <end position="26"/>
    </location>
</feature>
<evidence type="ECO:0000313" key="3">
    <source>
        <dbReference type="Proteomes" id="UP001501455"/>
    </source>
</evidence>
<feature type="region of interest" description="Disordered" evidence="1">
    <location>
        <begin position="74"/>
        <end position="97"/>
    </location>
</feature>